<dbReference type="AlphaFoldDB" id="A0A7S4GAZ8"/>
<dbReference type="EMBL" id="HBJA01122615">
    <property type="protein sequence ID" value="CAE0830965.1"/>
    <property type="molecule type" value="Transcribed_RNA"/>
</dbReference>
<reference evidence="1" key="1">
    <citation type="submission" date="2021-01" db="EMBL/GenBank/DDBJ databases">
        <authorList>
            <person name="Corre E."/>
            <person name="Pelletier E."/>
            <person name="Niang G."/>
            <person name="Scheremetjew M."/>
            <person name="Finn R."/>
            <person name="Kale V."/>
            <person name="Holt S."/>
            <person name="Cochrane G."/>
            <person name="Meng A."/>
            <person name="Brown T."/>
            <person name="Cohen L."/>
        </authorList>
    </citation>
    <scope>NUCLEOTIDE SEQUENCE</scope>
    <source>
        <strain evidence="1">CCMP1594</strain>
    </source>
</reference>
<proteinExistence type="predicted"/>
<protein>
    <submittedName>
        <fullName evidence="1">Uncharacterized protein</fullName>
    </submittedName>
</protein>
<accession>A0A7S4GAZ8</accession>
<evidence type="ECO:0000313" key="1">
    <source>
        <dbReference type="EMBL" id="CAE0830965.1"/>
    </source>
</evidence>
<gene>
    <name evidence="1" type="ORF">EGYM00163_LOCUS42247</name>
</gene>
<organism evidence="1">
    <name type="scientific">Eutreptiella gymnastica</name>
    <dbReference type="NCBI Taxonomy" id="73025"/>
    <lineage>
        <taxon>Eukaryota</taxon>
        <taxon>Discoba</taxon>
        <taxon>Euglenozoa</taxon>
        <taxon>Euglenida</taxon>
        <taxon>Spirocuta</taxon>
        <taxon>Euglenophyceae</taxon>
        <taxon>Eutreptiales</taxon>
        <taxon>Eutreptiaceae</taxon>
        <taxon>Eutreptiella</taxon>
    </lineage>
</organism>
<sequence length="127" mass="14216">MHWQAGGRAKFADLCMVRHKQCTKGFQSVSAVYHNLVAVHSRTWGFALQTCVLTGNRPHPMMVSVALWCNLGSFSSMCTTIKKTHSCLRLCTAVQPSYRQQPFLAESYDCVQRGCVGCSKSKCLMFM</sequence>
<name>A0A7S4GAZ8_9EUGL</name>